<gene>
    <name evidence="3" type="ORF">E6O75_ATG08364</name>
</gene>
<dbReference type="AlphaFoldDB" id="A0A4Z1NK26"/>
<keyword evidence="4" id="KW-1185">Reference proteome</keyword>
<evidence type="ECO:0000313" key="4">
    <source>
        <dbReference type="Proteomes" id="UP000298493"/>
    </source>
</evidence>
<feature type="compositionally biased region" description="Basic and acidic residues" evidence="1">
    <location>
        <begin position="235"/>
        <end position="249"/>
    </location>
</feature>
<evidence type="ECO:0000256" key="2">
    <source>
        <dbReference type="SAM" id="SignalP"/>
    </source>
</evidence>
<reference evidence="3 4" key="1">
    <citation type="submission" date="2019-04" db="EMBL/GenBank/DDBJ databases">
        <title>High contiguity whole genome sequence and gene annotation resource for two Venturia nashicola isolates.</title>
        <authorList>
            <person name="Prokchorchik M."/>
            <person name="Won K."/>
            <person name="Lee Y."/>
            <person name="Choi E.D."/>
            <person name="Segonzac C."/>
            <person name="Sohn K.H."/>
        </authorList>
    </citation>
    <scope>NUCLEOTIDE SEQUENCE [LARGE SCALE GENOMIC DNA]</scope>
    <source>
        <strain evidence="3 4">PRI2</strain>
    </source>
</reference>
<comment type="caution">
    <text evidence="3">The sequence shown here is derived from an EMBL/GenBank/DDBJ whole genome shotgun (WGS) entry which is preliminary data.</text>
</comment>
<proteinExistence type="predicted"/>
<protein>
    <submittedName>
        <fullName evidence="3">Uncharacterized protein</fullName>
    </submittedName>
</protein>
<name>A0A4Z1NK26_9PEZI</name>
<feature type="region of interest" description="Disordered" evidence="1">
    <location>
        <begin position="192"/>
        <end position="211"/>
    </location>
</feature>
<accession>A0A4Z1NK26</accession>
<organism evidence="3 4">
    <name type="scientific">Venturia nashicola</name>
    <dbReference type="NCBI Taxonomy" id="86259"/>
    <lineage>
        <taxon>Eukaryota</taxon>
        <taxon>Fungi</taxon>
        <taxon>Dikarya</taxon>
        <taxon>Ascomycota</taxon>
        <taxon>Pezizomycotina</taxon>
        <taxon>Dothideomycetes</taxon>
        <taxon>Pleosporomycetidae</taxon>
        <taxon>Venturiales</taxon>
        <taxon>Venturiaceae</taxon>
        <taxon>Venturia</taxon>
    </lineage>
</organism>
<feature type="region of interest" description="Disordered" evidence="1">
    <location>
        <begin position="227"/>
        <end position="249"/>
    </location>
</feature>
<evidence type="ECO:0000256" key="1">
    <source>
        <dbReference type="SAM" id="MobiDB-lite"/>
    </source>
</evidence>
<keyword evidence="2" id="KW-0732">Signal</keyword>
<feature type="chain" id="PRO_5021265355" evidence="2">
    <location>
        <begin position="19"/>
        <end position="249"/>
    </location>
</feature>
<feature type="signal peptide" evidence="2">
    <location>
        <begin position="1"/>
        <end position="18"/>
    </location>
</feature>
<dbReference type="EMBL" id="SNSC02000021">
    <property type="protein sequence ID" value="TID15111.1"/>
    <property type="molecule type" value="Genomic_DNA"/>
</dbReference>
<sequence length="249" mass="27834">MKSTPVIAFLSFAATVFSFDPLPIPPGSQSWCEPSPPPKEGTTPDPYATGFCKLIHPDGLYHETVFGVLEVEAWVFHVNINKLPSYSFPNPNGHTVANPVSILRSFHNINYTWRRKGDGQMSTSSPKSIHDFPFQIIFQNPVCFPILPSHPCCGPSPNKRLAADVPEGYFDRKTPAWTEQHISTDIDLAISSHNTYTSSPPHPPRKKEPTHANLSLQAIHTLVTRTAHRRLRTTSAREETEKSRNSTKE</sequence>
<dbReference type="Proteomes" id="UP000298493">
    <property type="component" value="Unassembled WGS sequence"/>
</dbReference>
<evidence type="ECO:0000313" key="3">
    <source>
        <dbReference type="EMBL" id="TID15111.1"/>
    </source>
</evidence>